<evidence type="ECO:0000256" key="1">
    <source>
        <dbReference type="SAM" id="MobiDB-lite"/>
    </source>
</evidence>
<feature type="region of interest" description="Disordered" evidence="1">
    <location>
        <begin position="1"/>
        <end position="46"/>
    </location>
</feature>
<dbReference type="EMBL" id="JBHMBW010000002">
    <property type="protein sequence ID" value="MFB9622100.1"/>
    <property type="molecule type" value="Genomic_DNA"/>
</dbReference>
<dbReference type="Proteomes" id="UP001589532">
    <property type="component" value="Unassembled WGS sequence"/>
</dbReference>
<evidence type="ECO:0000313" key="3">
    <source>
        <dbReference type="Proteomes" id="UP001589532"/>
    </source>
</evidence>
<proteinExistence type="predicted"/>
<dbReference type="RefSeq" id="WP_345001834.1">
    <property type="nucleotide sequence ID" value="NZ_BAAAXV010000009.1"/>
</dbReference>
<accession>A0ABV5RS06</accession>
<protein>
    <submittedName>
        <fullName evidence="2">Uncharacterized protein</fullName>
    </submittedName>
</protein>
<keyword evidence="3" id="KW-1185">Reference proteome</keyword>
<name>A0ABV5RS06_9ACTN</name>
<gene>
    <name evidence="2" type="ORF">ACFFSA_03325</name>
</gene>
<comment type="caution">
    <text evidence="2">The sequence shown here is derived from an EMBL/GenBank/DDBJ whole genome shotgun (WGS) entry which is preliminary data.</text>
</comment>
<evidence type="ECO:0000313" key="2">
    <source>
        <dbReference type="EMBL" id="MFB9622100.1"/>
    </source>
</evidence>
<sequence length="46" mass="4709">MAAVANTGERAIDIDGHLTLTEGPSPMSTGPFQVARGTTLAPDQRG</sequence>
<reference evidence="2 3" key="1">
    <citation type="submission" date="2024-09" db="EMBL/GenBank/DDBJ databases">
        <authorList>
            <person name="Sun Q."/>
            <person name="Mori K."/>
        </authorList>
    </citation>
    <scope>NUCLEOTIDE SEQUENCE [LARGE SCALE GENOMIC DNA]</scope>
    <source>
        <strain evidence="2 3">JCM 3143</strain>
    </source>
</reference>
<organism evidence="2 3">
    <name type="scientific">Nonomuraea helvata</name>
    <dbReference type="NCBI Taxonomy" id="37484"/>
    <lineage>
        <taxon>Bacteria</taxon>
        <taxon>Bacillati</taxon>
        <taxon>Actinomycetota</taxon>
        <taxon>Actinomycetes</taxon>
        <taxon>Streptosporangiales</taxon>
        <taxon>Streptosporangiaceae</taxon>
        <taxon>Nonomuraea</taxon>
    </lineage>
</organism>